<evidence type="ECO:0008006" key="5">
    <source>
        <dbReference type="Google" id="ProtNLM"/>
    </source>
</evidence>
<dbReference type="PIRSF" id="PIRSF037112">
    <property type="entry name" value="Antirestriction_ArdC"/>
    <property type="match status" value="1"/>
</dbReference>
<dbReference type="InterPro" id="IPR017113">
    <property type="entry name" value="Antirestriction_ArdC"/>
</dbReference>
<gene>
    <name evidence="3" type="ORF">NIES267_73550</name>
</gene>
<sequence length="313" mass="35966">MSKSSIINNHTKKGLSSNDKILKINEKIRVKLEQGLIPWRKNWEERGQQTLASNGITKKPYKGINSTLLNMELRPNQNPYFFTFKQVKDLGGKIKKGEKGEVVIFWKIHSFAVKGKSGKGEEASMKTFPLLRYSYVFNLEQIELPEEQQAKFVVDTSSLEEEVKEERITNFLDKIKDKPVISFRGDRASYNASKDIIKMPLKNQFENEDSFYSTLFHELGHSTGHPKRLNREGIAKPASFGTPRYAKEELIAEMTCNYIASHCKTKIDYDNTTAYIQNWSQLIQDDPYFFVTACSKAQKAFDYLTNQVSSEEG</sequence>
<dbReference type="InterPro" id="IPR041459">
    <property type="entry name" value="MPTase-PolyVal"/>
</dbReference>
<evidence type="ECO:0000313" key="3">
    <source>
        <dbReference type="EMBL" id="BAY87831.1"/>
    </source>
</evidence>
<evidence type="ECO:0000313" key="4">
    <source>
        <dbReference type="Proteomes" id="UP000218418"/>
    </source>
</evidence>
<evidence type="ECO:0000259" key="2">
    <source>
        <dbReference type="Pfam" id="PF18818"/>
    </source>
</evidence>
<geneLocation type="plasmid" evidence="4">
    <name>Plasmid2 dna</name>
</geneLocation>
<dbReference type="Proteomes" id="UP000218418">
    <property type="component" value="Plasmid plasmid2"/>
</dbReference>
<name>A0A1Z4M361_9CYAN</name>
<keyword evidence="3" id="KW-0614">Plasmid</keyword>
<dbReference type="GO" id="GO:0003697">
    <property type="term" value="F:single-stranded DNA binding"/>
    <property type="evidence" value="ECO:0007669"/>
    <property type="project" value="InterPro"/>
</dbReference>
<feature type="domain" description="N-terminal" evidence="1">
    <location>
        <begin position="23"/>
        <end position="137"/>
    </location>
</feature>
<protein>
    <recommendedName>
        <fullName evidence="5">Antirestriction protein</fullName>
    </recommendedName>
</protein>
<evidence type="ECO:0000259" key="1">
    <source>
        <dbReference type="Pfam" id="PF08401"/>
    </source>
</evidence>
<dbReference type="Pfam" id="PF18818">
    <property type="entry name" value="MPTase-PolyVal"/>
    <property type="match status" value="1"/>
</dbReference>
<reference evidence="3 4" key="1">
    <citation type="submission" date="2017-06" db="EMBL/GenBank/DDBJ databases">
        <title>Genome sequencing of cyanobaciteial culture collection at National Institute for Environmental Studies (NIES).</title>
        <authorList>
            <person name="Hirose Y."/>
            <person name="Shimura Y."/>
            <person name="Fujisawa T."/>
            <person name="Nakamura Y."/>
            <person name="Kawachi M."/>
        </authorList>
    </citation>
    <scope>NUCLEOTIDE SEQUENCE [LARGE SCALE GENOMIC DNA]</scope>
    <source>
        <strain evidence="3 4">NIES-267</strain>
        <plasmid evidence="4">Plasmid2 dna</plasmid>
    </source>
</reference>
<accession>A0A1Z4M361</accession>
<dbReference type="EMBL" id="AP018229">
    <property type="protein sequence ID" value="BAY87831.1"/>
    <property type="molecule type" value="Genomic_DNA"/>
</dbReference>
<dbReference type="Pfam" id="PF08401">
    <property type="entry name" value="ArdcN"/>
    <property type="match status" value="1"/>
</dbReference>
<dbReference type="InterPro" id="IPR013610">
    <property type="entry name" value="ArdC_N"/>
</dbReference>
<organism evidence="3 4">
    <name type="scientific">Calothrix parasitica NIES-267</name>
    <dbReference type="NCBI Taxonomy" id="1973488"/>
    <lineage>
        <taxon>Bacteria</taxon>
        <taxon>Bacillati</taxon>
        <taxon>Cyanobacteriota</taxon>
        <taxon>Cyanophyceae</taxon>
        <taxon>Nostocales</taxon>
        <taxon>Calotrichaceae</taxon>
        <taxon>Calothrix</taxon>
    </lineage>
</organism>
<dbReference type="OrthoDB" id="9792687at2"/>
<proteinExistence type="predicted"/>
<dbReference type="AlphaFoldDB" id="A0A1Z4M361"/>
<keyword evidence="4" id="KW-1185">Reference proteome</keyword>
<feature type="domain" description="Polyvalent protein metallopeptidase" evidence="2">
    <location>
        <begin position="180"/>
        <end position="295"/>
    </location>
</feature>